<feature type="signal peptide" evidence="1">
    <location>
        <begin position="1"/>
        <end position="23"/>
    </location>
</feature>
<dbReference type="RefSeq" id="WP_043066381.1">
    <property type="nucleotide sequence ID" value="NZ_BJOA01000119.1"/>
</dbReference>
<organism evidence="2 3">
    <name type="scientific">Aneurinibacillus migulanus</name>
    <name type="common">Bacillus migulanus</name>
    <dbReference type="NCBI Taxonomy" id="47500"/>
    <lineage>
        <taxon>Bacteria</taxon>
        <taxon>Bacillati</taxon>
        <taxon>Bacillota</taxon>
        <taxon>Bacilli</taxon>
        <taxon>Bacillales</taxon>
        <taxon>Paenibacillaceae</taxon>
        <taxon>Aneurinibacillus group</taxon>
        <taxon>Aneurinibacillus</taxon>
    </lineage>
</organism>
<dbReference type="PATRIC" id="fig|47500.8.peg.361"/>
<keyword evidence="1" id="KW-0732">Signal</keyword>
<evidence type="ECO:0000313" key="3">
    <source>
        <dbReference type="Proteomes" id="UP000037269"/>
    </source>
</evidence>
<evidence type="ECO:0000313" key="2">
    <source>
        <dbReference type="EMBL" id="KON96687.1"/>
    </source>
</evidence>
<comment type="caution">
    <text evidence="2">The sequence shown here is derived from an EMBL/GenBank/DDBJ whole genome shotgun (WGS) entry which is preliminary data.</text>
</comment>
<dbReference type="Proteomes" id="UP000037269">
    <property type="component" value="Unassembled WGS sequence"/>
</dbReference>
<sequence>MIKKLFIALILAFSICGTIISEAKSLTEVEVFDVSKRKVVKTIPNTDQIQKEVRLCIKSIHELSPRADLNFKTGMIYKIPIEPSMQVENQLFHSLVNEVYLIIQNEPERPLLLLFDDENKIFLTHFKYEIRPFLLKNTL</sequence>
<protein>
    <recommendedName>
        <fullName evidence="4">Group-specific protein</fullName>
    </recommendedName>
</protein>
<evidence type="ECO:0008006" key="4">
    <source>
        <dbReference type="Google" id="ProtNLM"/>
    </source>
</evidence>
<proteinExistence type="predicted"/>
<accession>A0A0D1W9N6</accession>
<reference evidence="2 3" key="1">
    <citation type="submission" date="2015-07" db="EMBL/GenBank/DDBJ databases">
        <title>Fjat-14205 dsm 2895.</title>
        <authorList>
            <person name="Liu B."/>
            <person name="Wang J."/>
            <person name="Zhu Y."/>
            <person name="Liu G."/>
            <person name="Chen Q."/>
            <person name="Chen Z."/>
            <person name="Lan J."/>
            <person name="Che J."/>
            <person name="Ge C."/>
            <person name="Shi H."/>
            <person name="Pan Z."/>
            <person name="Liu X."/>
        </authorList>
    </citation>
    <scope>NUCLEOTIDE SEQUENCE [LARGE SCALE GENOMIC DNA]</scope>
    <source>
        <strain evidence="2 3">DSM 2895</strain>
    </source>
</reference>
<feature type="chain" id="PRO_5009760825" description="Group-specific protein" evidence="1">
    <location>
        <begin position="24"/>
        <end position="139"/>
    </location>
</feature>
<dbReference type="EMBL" id="LGUG01000004">
    <property type="protein sequence ID" value="KON96687.1"/>
    <property type="molecule type" value="Genomic_DNA"/>
</dbReference>
<dbReference type="OrthoDB" id="2083243at2"/>
<name>A0A0D1W9N6_ANEMI</name>
<gene>
    <name evidence="2" type="ORF">AF333_15610</name>
</gene>
<evidence type="ECO:0000256" key="1">
    <source>
        <dbReference type="SAM" id="SignalP"/>
    </source>
</evidence>
<dbReference type="AlphaFoldDB" id="A0A0D1W9N6"/>
<dbReference type="GeneID" id="42306605"/>
<keyword evidence="3" id="KW-1185">Reference proteome</keyword>